<dbReference type="EMBL" id="JAUSTI010000005">
    <property type="protein sequence ID" value="MDQ0170664.1"/>
    <property type="molecule type" value="Genomic_DNA"/>
</dbReference>
<evidence type="ECO:0000313" key="3">
    <source>
        <dbReference type="Proteomes" id="UP001233836"/>
    </source>
</evidence>
<keyword evidence="1" id="KW-0472">Membrane</keyword>
<feature type="transmembrane region" description="Helical" evidence="1">
    <location>
        <begin position="6"/>
        <end position="30"/>
    </location>
</feature>
<gene>
    <name evidence="2" type="ORF">J2T19_002112</name>
</gene>
<proteinExistence type="predicted"/>
<keyword evidence="3" id="KW-1185">Reference proteome</keyword>
<organism evidence="2 3">
    <name type="scientific">Paenibacillus tundrae</name>
    <dbReference type="NCBI Taxonomy" id="528187"/>
    <lineage>
        <taxon>Bacteria</taxon>
        <taxon>Bacillati</taxon>
        <taxon>Bacillota</taxon>
        <taxon>Bacilli</taxon>
        <taxon>Bacillales</taxon>
        <taxon>Paenibacillaceae</taxon>
        <taxon>Paenibacillus</taxon>
    </lineage>
</organism>
<accession>A0ABT9WBM5</accession>
<name>A0ABT9WBM5_9BACL</name>
<dbReference type="Proteomes" id="UP001233836">
    <property type="component" value="Unassembled WGS sequence"/>
</dbReference>
<evidence type="ECO:0000313" key="2">
    <source>
        <dbReference type="EMBL" id="MDQ0170664.1"/>
    </source>
</evidence>
<comment type="caution">
    <text evidence="2">The sequence shown here is derived from an EMBL/GenBank/DDBJ whole genome shotgun (WGS) entry which is preliminary data.</text>
</comment>
<keyword evidence="1" id="KW-1133">Transmembrane helix</keyword>
<evidence type="ECO:0000256" key="1">
    <source>
        <dbReference type="SAM" id="Phobius"/>
    </source>
</evidence>
<evidence type="ECO:0008006" key="4">
    <source>
        <dbReference type="Google" id="ProtNLM"/>
    </source>
</evidence>
<keyword evidence="1" id="KW-0812">Transmembrane</keyword>
<protein>
    <recommendedName>
        <fullName evidence="4">CcmD family protein</fullName>
    </recommendedName>
</protein>
<reference evidence="2 3" key="1">
    <citation type="submission" date="2023-07" db="EMBL/GenBank/DDBJ databases">
        <title>Sorghum-associated microbial communities from plants grown in Nebraska, USA.</title>
        <authorList>
            <person name="Schachtman D."/>
        </authorList>
    </citation>
    <scope>NUCLEOTIDE SEQUENCE [LARGE SCALE GENOMIC DNA]</scope>
    <source>
        <strain evidence="2 3">DS1314</strain>
    </source>
</reference>
<sequence>MMSFDFITSLVMLYYFAVAGLVLYALIVFIRLGHRGIKALDIYLSEKRGDRQ</sequence>